<reference evidence="3 4" key="1">
    <citation type="submission" date="2019-05" db="EMBL/GenBank/DDBJ databases">
        <title>Algicella ahnfeltiae gen. nov., sp. nov., a novel marine bacterium of the family Flavobacteriaceae isolated from a red alga.</title>
        <authorList>
            <person name="Nedashkovskaya O.I."/>
            <person name="Kukhlevskiy A.D."/>
            <person name="Kim S.-G."/>
            <person name="Zhukova N.V."/>
            <person name="Mikhailov V.V."/>
        </authorList>
    </citation>
    <scope>NUCLEOTIDE SEQUENCE [LARGE SCALE GENOMIC DNA]</scope>
    <source>
        <strain evidence="3 4">10Alg115</strain>
    </source>
</reference>
<evidence type="ECO:0000313" key="4">
    <source>
        <dbReference type="Proteomes" id="UP000306229"/>
    </source>
</evidence>
<feature type="domain" description="Teneurin-like YD-shell" evidence="2">
    <location>
        <begin position="41"/>
        <end position="145"/>
    </location>
</feature>
<dbReference type="OrthoDB" id="1376969at2"/>
<dbReference type="AlphaFoldDB" id="A0A5B7TY60"/>
<dbReference type="InterPro" id="IPR056823">
    <property type="entry name" value="TEN-like_YD-shell"/>
</dbReference>
<evidence type="ECO:0000259" key="2">
    <source>
        <dbReference type="Pfam" id="PF25023"/>
    </source>
</evidence>
<name>A0A5B7TY60_9FLAO</name>
<dbReference type="PROSITE" id="PS51257">
    <property type="entry name" value="PROKAR_LIPOPROTEIN"/>
    <property type="match status" value="1"/>
</dbReference>
<dbReference type="Proteomes" id="UP000306229">
    <property type="component" value="Chromosome"/>
</dbReference>
<dbReference type="KEGG" id="fbe:FF125_15160"/>
<organism evidence="3 4">
    <name type="scientific">Aureibaculum algae</name>
    <dbReference type="NCBI Taxonomy" id="2584122"/>
    <lineage>
        <taxon>Bacteria</taxon>
        <taxon>Pseudomonadati</taxon>
        <taxon>Bacteroidota</taxon>
        <taxon>Flavobacteriia</taxon>
        <taxon>Flavobacteriales</taxon>
        <taxon>Flavobacteriaceae</taxon>
        <taxon>Aureibaculum</taxon>
    </lineage>
</organism>
<evidence type="ECO:0000256" key="1">
    <source>
        <dbReference type="ARBA" id="ARBA00022737"/>
    </source>
</evidence>
<dbReference type="RefSeq" id="WP_138950554.1">
    <property type="nucleotide sequence ID" value="NZ_CP040749.1"/>
</dbReference>
<dbReference type="Pfam" id="PF25023">
    <property type="entry name" value="TEN_YD-shell"/>
    <property type="match status" value="1"/>
</dbReference>
<gene>
    <name evidence="3" type="ORF">FF125_15160</name>
</gene>
<protein>
    <recommendedName>
        <fullName evidence="2">Teneurin-like YD-shell domain-containing protein</fullName>
    </recommendedName>
</protein>
<proteinExistence type="predicted"/>
<sequence length="283" mass="32845">MKTFVKNIIIPILVLTIFSCNKDDDAPIEERVRLIAYSVGANEYDLRYNEDGFLTRYGSSDIIYNVDNKIVQNGSARYEYNGQGRVSKVIRSNRETTIVYNNMGLMATFNTVYNSTDRSKTTFEYDSQNRLTTLIEENFDASRYYKITLTYDTKDNIVQYLIEYSLDGISYTEYSVSNYTYDNIRNPNYNVLTKTGNSSVISVFPFISYLQIGNIIAYDAVFYTSKNNLLSSNSIYSSGSSNRTYEYVYDENSYPISVEIEYTVTEEPDRNNTSYKTWTYENY</sequence>
<accession>A0A5B7TY60</accession>
<evidence type="ECO:0000313" key="3">
    <source>
        <dbReference type="EMBL" id="QCX39717.1"/>
    </source>
</evidence>
<keyword evidence="4" id="KW-1185">Reference proteome</keyword>
<dbReference type="EMBL" id="CP040749">
    <property type="protein sequence ID" value="QCX39717.1"/>
    <property type="molecule type" value="Genomic_DNA"/>
</dbReference>
<keyword evidence="1" id="KW-0677">Repeat</keyword>